<feature type="domain" description="Tyr recombinase" evidence="2">
    <location>
        <begin position="1"/>
        <end position="150"/>
    </location>
</feature>
<evidence type="ECO:0000313" key="4">
    <source>
        <dbReference type="Proteomes" id="UP000241899"/>
    </source>
</evidence>
<dbReference type="EMBL" id="PZKF01000026">
    <property type="protein sequence ID" value="PTE17014.1"/>
    <property type="molecule type" value="Genomic_DNA"/>
</dbReference>
<dbReference type="InterPro" id="IPR002104">
    <property type="entry name" value="Integrase_catalytic"/>
</dbReference>
<dbReference type="Pfam" id="PF00589">
    <property type="entry name" value="Phage_integrase"/>
    <property type="match status" value="1"/>
</dbReference>
<dbReference type="RefSeq" id="WP_107325477.1">
    <property type="nucleotide sequence ID" value="NZ_NHSP01000019.1"/>
</dbReference>
<dbReference type="PROSITE" id="PS51898">
    <property type="entry name" value="TYR_RECOMBINASE"/>
    <property type="match status" value="1"/>
</dbReference>
<keyword evidence="4" id="KW-1185">Reference proteome</keyword>
<dbReference type="OrthoDB" id="7510934at2"/>
<proteinExistence type="predicted"/>
<comment type="caution">
    <text evidence="3">The sequence shown here is derived from an EMBL/GenBank/DDBJ whole genome shotgun (WGS) entry which is preliminary data.</text>
</comment>
<accession>A0A2T4JGH5</accession>
<reference evidence="3 4" key="1">
    <citation type="submission" date="2018-03" db="EMBL/GenBank/DDBJ databases">
        <title>Rhodobacter veldkampii.</title>
        <authorList>
            <person name="Meyer T.E."/>
            <person name="Miller S."/>
            <person name="Lodha T."/>
            <person name="Gandham S."/>
            <person name="Chintalapati S."/>
            <person name="Chintalapati V.R."/>
        </authorList>
    </citation>
    <scope>NUCLEOTIDE SEQUENCE [LARGE SCALE GENOMIC DNA]</scope>
    <source>
        <strain evidence="3 4">DSM 11550</strain>
    </source>
</reference>
<dbReference type="GO" id="GO:0003677">
    <property type="term" value="F:DNA binding"/>
    <property type="evidence" value="ECO:0007669"/>
    <property type="project" value="InterPro"/>
</dbReference>
<dbReference type="InterPro" id="IPR013762">
    <property type="entry name" value="Integrase-like_cat_sf"/>
</dbReference>
<name>A0A2T4JGH5_9RHOB</name>
<evidence type="ECO:0000256" key="1">
    <source>
        <dbReference type="ARBA" id="ARBA00023172"/>
    </source>
</evidence>
<dbReference type="SUPFAM" id="SSF56349">
    <property type="entry name" value="DNA breaking-rejoining enzymes"/>
    <property type="match status" value="1"/>
</dbReference>
<dbReference type="GO" id="GO:0015074">
    <property type="term" value="P:DNA integration"/>
    <property type="evidence" value="ECO:0007669"/>
    <property type="project" value="InterPro"/>
</dbReference>
<gene>
    <name evidence="3" type="ORF">C5F46_11415</name>
</gene>
<dbReference type="InterPro" id="IPR011010">
    <property type="entry name" value="DNA_brk_join_enz"/>
</dbReference>
<sequence>MALNALSLGAFVTPMIGVLRWERDIRIRVRTNKRKRPATIPVTPEMAAVLDATPRDRMLILVNASGKPLTPHRASEGLRQWRDKAGLTPAALGYDLRLQDARGTAATRLLNADVALARIAEVMGWSVRHAAAVIEHYAMVSTDESDAVLARLAQAKEVTQ</sequence>
<dbReference type="Proteomes" id="UP000241899">
    <property type="component" value="Unassembled WGS sequence"/>
</dbReference>
<evidence type="ECO:0000313" key="3">
    <source>
        <dbReference type="EMBL" id="PTE17014.1"/>
    </source>
</evidence>
<organism evidence="3 4">
    <name type="scientific">Phaeovulum veldkampii DSM 11550</name>
    <dbReference type="NCBI Taxonomy" id="1185920"/>
    <lineage>
        <taxon>Bacteria</taxon>
        <taxon>Pseudomonadati</taxon>
        <taxon>Pseudomonadota</taxon>
        <taxon>Alphaproteobacteria</taxon>
        <taxon>Rhodobacterales</taxon>
        <taxon>Paracoccaceae</taxon>
        <taxon>Phaeovulum</taxon>
    </lineage>
</organism>
<dbReference type="GO" id="GO:0006310">
    <property type="term" value="P:DNA recombination"/>
    <property type="evidence" value="ECO:0007669"/>
    <property type="project" value="UniProtKB-KW"/>
</dbReference>
<dbReference type="AlphaFoldDB" id="A0A2T4JGH5"/>
<keyword evidence="1" id="KW-0233">DNA recombination</keyword>
<protein>
    <recommendedName>
        <fullName evidence="2">Tyr recombinase domain-containing protein</fullName>
    </recommendedName>
</protein>
<evidence type="ECO:0000259" key="2">
    <source>
        <dbReference type="PROSITE" id="PS51898"/>
    </source>
</evidence>
<dbReference type="Gene3D" id="1.10.443.10">
    <property type="entry name" value="Intergrase catalytic core"/>
    <property type="match status" value="1"/>
</dbReference>